<sequence length="78" mass="8696">MDMTELDACLPYKSLNIIRLPAVIARTGLSRSSIYAYVRTSDFPPPKSIGKRAVGWLEKDVAEWLETRTTSAGASRHE</sequence>
<dbReference type="AlphaFoldDB" id="A0A2W5FMQ2"/>
<evidence type="ECO:0000313" key="1">
    <source>
        <dbReference type="EMBL" id="PZP56258.1"/>
    </source>
</evidence>
<dbReference type="InterPro" id="IPR010260">
    <property type="entry name" value="AlpA"/>
</dbReference>
<gene>
    <name evidence="1" type="ORF">DI586_04310</name>
</gene>
<dbReference type="Gene3D" id="1.10.238.160">
    <property type="match status" value="1"/>
</dbReference>
<dbReference type="PANTHER" id="PTHR36154:SF1">
    <property type="entry name" value="DNA-BINDING TRANSCRIPTIONAL ACTIVATOR ALPA"/>
    <property type="match status" value="1"/>
</dbReference>
<dbReference type="Proteomes" id="UP000249739">
    <property type="component" value="Unassembled WGS sequence"/>
</dbReference>
<dbReference type="InterPro" id="IPR052931">
    <property type="entry name" value="Prophage_regulatory_activator"/>
</dbReference>
<dbReference type="InterPro" id="IPR009061">
    <property type="entry name" value="DNA-bd_dom_put_sf"/>
</dbReference>
<evidence type="ECO:0000313" key="2">
    <source>
        <dbReference type="Proteomes" id="UP000249739"/>
    </source>
</evidence>
<dbReference type="Pfam" id="PF05930">
    <property type="entry name" value="Phage_AlpA"/>
    <property type="match status" value="1"/>
</dbReference>
<accession>A0A2W5FMQ2</accession>
<protein>
    <submittedName>
        <fullName evidence="1">AlpA family transcriptional regulator</fullName>
    </submittedName>
</protein>
<name>A0A2W5FMQ2_9BACT</name>
<proteinExistence type="predicted"/>
<dbReference type="PANTHER" id="PTHR36154">
    <property type="entry name" value="DNA-BINDING TRANSCRIPTIONAL ACTIVATOR ALPA"/>
    <property type="match status" value="1"/>
</dbReference>
<comment type="caution">
    <text evidence="1">The sequence shown here is derived from an EMBL/GenBank/DDBJ whole genome shotgun (WGS) entry which is preliminary data.</text>
</comment>
<dbReference type="SUPFAM" id="SSF46955">
    <property type="entry name" value="Putative DNA-binding domain"/>
    <property type="match status" value="1"/>
</dbReference>
<organism evidence="1 2">
    <name type="scientific">Micavibrio aeruginosavorus</name>
    <dbReference type="NCBI Taxonomy" id="349221"/>
    <lineage>
        <taxon>Bacteria</taxon>
        <taxon>Pseudomonadati</taxon>
        <taxon>Bdellovibrionota</taxon>
        <taxon>Bdellovibrionia</taxon>
        <taxon>Bdellovibrionales</taxon>
        <taxon>Pseudobdellovibrionaceae</taxon>
        <taxon>Micavibrio</taxon>
    </lineage>
</organism>
<reference evidence="1 2" key="1">
    <citation type="submission" date="2017-08" db="EMBL/GenBank/DDBJ databases">
        <title>Infants hospitalized years apart are colonized by the same room-sourced microbial strains.</title>
        <authorList>
            <person name="Brooks B."/>
            <person name="Olm M.R."/>
            <person name="Firek B.A."/>
            <person name="Baker R."/>
            <person name="Thomas B.C."/>
            <person name="Morowitz M.J."/>
            <person name="Banfield J.F."/>
        </authorList>
    </citation>
    <scope>NUCLEOTIDE SEQUENCE [LARGE SCALE GENOMIC DNA]</scope>
    <source>
        <strain evidence="1">S2_006_000_R2_64</strain>
    </source>
</reference>
<dbReference type="EMBL" id="QFOT01000032">
    <property type="protein sequence ID" value="PZP56258.1"/>
    <property type="molecule type" value="Genomic_DNA"/>
</dbReference>